<dbReference type="SMART" id="SM01417">
    <property type="entry name" value="Solute_trans_a"/>
    <property type="match status" value="1"/>
</dbReference>
<dbReference type="OrthoDB" id="5348404at2759"/>
<feature type="transmembrane region" description="Helical" evidence="5">
    <location>
        <begin position="145"/>
        <end position="167"/>
    </location>
</feature>
<keyword evidence="7" id="KW-1185">Reference proteome</keyword>
<evidence type="ECO:0000313" key="6">
    <source>
        <dbReference type="EMBL" id="GFZ03117.1"/>
    </source>
</evidence>
<keyword evidence="2 5" id="KW-0812">Transmembrane</keyword>
<sequence>MDLTTLNRGQLTLLGSSASVMLTIYFTVQLLSQHLLYWKNPKEQKAIIVIILMAPIYAIVSFVGLVDFRGSKPFFMYLDSVKECYEALVIAKFLALMYSYLKISISKNIVPDEIKGREIHHSFPMTLFQPHTVRLNHHNLKLLKYWTWQFVIIRPICSVLMITLQILGTYPSWVSWTFTIILNISVSLALYSLVVFYHVFAKELEPHKPLAKFLCIKGIVFFCFWQMNCFEVDLLGARNTHKLMSESKHSYHMQGIVLDGLVALGIIKSHHFWLDVEHIEEAIQNVLVCVEMVFFSVLQQYAYNVAPYSGELDKKMKSSKKNE</sequence>
<reference evidence="6 7" key="1">
    <citation type="submission" date="2019-07" db="EMBL/GenBank/DDBJ databases">
        <title>De Novo Assembly of kiwifruit Actinidia rufa.</title>
        <authorList>
            <person name="Sugita-Konishi S."/>
            <person name="Sato K."/>
            <person name="Mori E."/>
            <person name="Abe Y."/>
            <person name="Kisaki G."/>
            <person name="Hamano K."/>
            <person name="Suezawa K."/>
            <person name="Otani M."/>
            <person name="Fukuda T."/>
            <person name="Manabe T."/>
            <person name="Gomi K."/>
            <person name="Tabuchi M."/>
            <person name="Akimitsu K."/>
            <person name="Kataoka I."/>
        </authorList>
    </citation>
    <scope>NUCLEOTIDE SEQUENCE [LARGE SCALE GENOMIC DNA]</scope>
    <source>
        <strain evidence="7">cv. Fuchu</strain>
    </source>
</reference>
<name>A0A7J0FXB8_9ERIC</name>
<feature type="transmembrane region" description="Helical" evidence="5">
    <location>
        <begin position="44"/>
        <end position="65"/>
    </location>
</feature>
<dbReference type="Pfam" id="PF03619">
    <property type="entry name" value="Solute_trans_a"/>
    <property type="match status" value="1"/>
</dbReference>
<dbReference type="EMBL" id="BJWL01000015">
    <property type="protein sequence ID" value="GFZ03117.1"/>
    <property type="molecule type" value="Genomic_DNA"/>
</dbReference>
<evidence type="ECO:0000313" key="7">
    <source>
        <dbReference type="Proteomes" id="UP000585474"/>
    </source>
</evidence>
<gene>
    <name evidence="6" type="ORF">Acr_15g0017250</name>
</gene>
<dbReference type="InterPro" id="IPR005178">
    <property type="entry name" value="Ostalpha/TMEM184C"/>
</dbReference>
<dbReference type="AlphaFoldDB" id="A0A7J0FXB8"/>
<accession>A0A7J0FXB8</accession>
<keyword evidence="4 5" id="KW-0472">Membrane</keyword>
<protein>
    <submittedName>
        <fullName evidence="6">Organic solute transporter ostalpha protein</fullName>
    </submittedName>
</protein>
<feature type="transmembrane region" description="Helical" evidence="5">
    <location>
        <begin position="12"/>
        <end position="32"/>
    </location>
</feature>
<feature type="transmembrane region" description="Helical" evidence="5">
    <location>
        <begin position="173"/>
        <end position="197"/>
    </location>
</feature>
<keyword evidence="3 5" id="KW-1133">Transmembrane helix</keyword>
<evidence type="ECO:0000256" key="4">
    <source>
        <dbReference type="ARBA" id="ARBA00023136"/>
    </source>
</evidence>
<dbReference type="GO" id="GO:0016020">
    <property type="term" value="C:membrane"/>
    <property type="evidence" value="ECO:0007669"/>
    <property type="project" value="UniProtKB-SubCell"/>
</dbReference>
<comment type="subcellular location">
    <subcellularLocation>
        <location evidence="1">Membrane</location>
        <topology evidence="1">Multi-pass membrane protein</topology>
    </subcellularLocation>
</comment>
<evidence type="ECO:0000256" key="3">
    <source>
        <dbReference type="ARBA" id="ARBA00022989"/>
    </source>
</evidence>
<dbReference type="PANTHER" id="PTHR23423">
    <property type="entry name" value="ORGANIC SOLUTE TRANSPORTER-RELATED"/>
    <property type="match status" value="1"/>
</dbReference>
<proteinExistence type="predicted"/>
<dbReference type="Proteomes" id="UP000585474">
    <property type="component" value="Unassembled WGS sequence"/>
</dbReference>
<evidence type="ECO:0000256" key="1">
    <source>
        <dbReference type="ARBA" id="ARBA00004141"/>
    </source>
</evidence>
<evidence type="ECO:0000256" key="2">
    <source>
        <dbReference type="ARBA" id="ARBA00022692"/>
    </source>
</evidence>
<organism evidence="6 7">
    <name type="scientific">Actinidia rufa</name>
    <dbReference type="NCBI Taxonomy" id="165716"/>
    <lineage>
        <taxon>Eukaryota</taxon>
        <taxon>Viridiplantae</taxon>
        <taxon>Streptophyta</taxon>
        <taxon>Embryophyta</taxon>
        <taxon>Tracheophyta</taxon>
        <taxon>Spermatophyta</taxon>
        <taxon>Magnoliopsida</taxon>
        <taxon>eudicotyledons</taxon>
        <taxon>Gunneridae</taxon>
        <taxon>Pentapetalae</taxon>
        <taxon>asterids</taxon>
        <taxon>Ericales</taxon>
        <taxon>Actinidiaceae</taxon>
        <taxon>Actinidia</taxon>
    </lineage>
</organism>
<comment type="caution">
    <text evidence="6">The sequence shown here is derived from an EMBL/GenBank/DDBJ whole genome shotgun (WGS) entry which is preliminary data.</text>
</comment>
<evidence type="ECO:0000256" key="5">
    <source>
        <dbReference type="SAM" id="Phobius"/>
    </source>
</evidence>